<dbReference type="OrthoDB" id="411368at2"/>
<dbReference type="Pfam" id="PF07155">
    <property type="entry name" value="ECF-ribofla_trS"/>
    <property type="match status" value="1"/>
</dbReference>
<dbReference type="InterPro" id="IPR023812">
    <property type="entry name" value="CHP04002"/>
</dbReference>
<keyword evidence="5" id="KW-1185">Reference proteome</keyword>
<protein>
    <submittedName>
        <fullName evidence="4">ECF-type riboflavin transporter, S component</fullName>
    </submittedName>
</protein>
<dbReference type="PANTHER" id="PTHR37815">
    <property type="entry name" value="UPF0397 PROTEIN BC_2624-RELATED"/>
    <property type="match status" value="1"/>
</dbReference>
<feature type="transmembrane region" description="Helical" evidence="3">
    <location>
        <begin position="6"/>
        <end position="28"/>
    </location>
</feature>
<keyword evidence="1 3" id="KW-0812">Transmembrane</keyword>
<gene>
    <name evidence="4" type="ORF">CAFE_10950</name>
</gene>
<organism evidence="4 5">
    <name type="scientific">Caproicibacter fermentans</name>
    <dbReference type="NCBI Taxonomy" id="2576756"/>
    <lineage>
        <taxon>Bacteria</taxon>
        <taxon>Bacillati</taxon>
        <taxon>Bacillota</taxon>
        <taxon>Clostridia</taxon>
        <taxon>Eubacteriales</taxon>
        <taxon>Acutalibacteraceae</taxon>
        <taxon>Caproicibacter</taxon>
    </lineage>
</organism>
<dbReference type="AlphaFoldDB" id="A0A6N8HY59"/>
<evidence type="ECO:0000256" key="1">
    <source>
        <dbReference type="ARBA" id="ARBA00022692"/>
    </source>
</evidence>
<feature type="transmembrane region" description="Helical" evidence="3">
    <location>
        <begin position="106"/>
        <end position="122"/>
    </location>
</feature>
<feature type="transmembrane region" description="Helical" evidence="3">
    <location>
        <begin position="76"/>
        <end position="94"/>
    </location>
</feature>
<dbReference type="RefSeq" id="WP_066645228.1">
    <property type="nucleotide sequence ID" value="NZ_VWXL01000027.1"/>
</dbReference>
<evidence type="ECO:0000313" key="5">
    <source>
        <dbReference type="Proteomes" id="UP000469440"/>
    </source>
</evidence>
<dbReference type="Proteomes" id="UP000469440">
    <property type="component" value="Unassembled WGS sequence"/>
</dbReference>
<keyword evidence="2 3" id="KW-1133">Transmembrane helix</keyword>
<accession>A0A6N8HY59</accession>
<dbReference type="InterPro" id="IPR009825">
    <property type="entry name" value="ECF_substrate-spec-like"/>
</dbReference>
<dbReference type="NCBIfam" id="TIGR04002">
    <property type="entry name" value="TIGR04002 family protein"/>
    <property type="match status" value="1"/>
</dbReference>
<dbReference type="EMBL" id="VWXL01000027">
    <property type="protein sequence ID" value="MVB10407.1"/>
    <property type="molecule type" value="Genomic_DNA"/>
</dbReference>
<name>A0A6N8HY59_9FIRM</name>
<feature type="transmembrane region" description="Helical" evidence="3">
    <location>
        <begin position="142"/>
        <end position="159"/>
    </location>
</feature>
<evidence type="ECO:0000256" key="3">
    <source>
        <dbReference type="SAM" id="Phobius"/>
    </source>
</evidence>
<dbReference type="Gene3D" id="1.10.1760.20">
    <property type="match status" value="1"/>
</dbReference>
<evidence type="ECO:0000256" key="2">
    <source>
        <dbReference type="ARBA" id="ARBA00022989"/>
    </source>
</evidence>
<keyword evidence="3" id="KW-0472">Membrane</keyword>
<comment type="caution">
    <text evidence="4">The sequence shown here is derived from an EMBL/GenBank/DDBJ whole genome shotgun (WGS) entry which is preliminary data.</text>
</comment>
<reference evidence="4 5" key="1">
    <citation type="submission" date="2019-09" db="EMBL/GenBank/DDBJ databases">
        <title>Genome sequence of Clostridium sp. EA1.</title>
        <authorList>
            <person name="Poehlein A."/>
            <person name="Bengelsdorf F.R."/>
            <person name="Daniel R."/>
        </authorList>
    </citation>
    <scope>NUCLEOTIDE SEQUENCE [LARGE SCALE GENOMIC DNA]</scope>
    <source>
        <strain evidence="4 5">EA1</strain>
    </source>
</reference>
<sequence length="175" mass="18177">MKKTASTGLIVFTALFAALIFVVTAYLFHIPTPVTGGYIHLGDAFLYLAASILPLPYAVAAGGIGEALSDGLTGSVVYVLPTLLIKSVMVLCFASAAKSIVTKRNLIACAAAGGICVAGYYLTEVILLGSFAAPVAEIPGNLIQAAASAVIYILVGRAFDRMKLKSRLAVMVKQH</sequence>
<feature type="transmembrane region" description="Helical" evidence="3">
    <location>
        <begin position="44"/>
        <end position="64"/>
    </location>
</feature>
<proteinExistence type="predicted"/>
<evidence type="ECO:0000313" key="4">
    <source>
        <dbReference type="EMBL" id="MVB10407.1"/>
    </source>
</evidence>
<dbReference type="PANTHER" id="PTHR37815:SF3">
    <property type="entry name" value="UPF0397 PROTEIN SPR0429"/>
    <property type="match status" value="1"/>
</dbReference>
<dbReference type="GO" id="GO:0016020">
    <property type="term" value="C:membrane"/>
    <property type="evidence" value="ECO:0007669"/>
    <property type="project" value="InterPro"/>
</dbReference>